<name>A0AAD1R6E2_PELCU</name>
<gene>
    <name evidence="2" type="ORF">PECUL_23A001111</name>
    <name evidence="1" type="ORF">PECUL_23A019071</name>
</gene>
<proteinExistence type="predicted"/>
<evidence type="ECO:0000313" key="3">
    <source>
        <dbReference type="Proteomes" id="UP001295444"/>
    </source>
</evidence>
<dbReference type="AlphaFoldDB" id="A0AAD1R6E2"/>
<dbReference type="Proteomes" id="UP001295444">
    <property type="component" value="Chromosome 01"/>
</dbReference>
<dbReference type="EMBL" id="OW240912">
    <property type="protein sequence ID" value="CAH2224839.1"/>
    <property type="molecule type" value="Genomic_DNA"/>
</dbReference>
<keyword evidence="3" id="KW-1185">Reference proteome</keyword>
<evidence type="ECO:0000313" key="2">
    <source>
        <dbReference type="EMBL" id="CAH2224839.1"/>
    </source>
</evidence>
<organism evidence="2 3">
    <name type="scientific">Pelobates cultripes</name>
    <name type="common">Western spadefoot toad</name>
    <dbReference type="NCBI Taxonomy" id="61616"/>
    <lineage>
        <taxon>Eukaryota</taxon>
        <taxon>Metazoa</taxon>
        <taxon>Chordata</taxon>
        <taxon>Craniata</taxon>
        <taxon>Vertebrata</taxon>
        <taxon>Euteleostomi</taxon>
        <taxon>Amphibia</taxon>
        <taxon>Batrachia</taxon>
        <taxon>Anura</taxon>
        <taxon>Pelobatoidea</taxon>
        <taxon>Pelobatidae</taxon>
        <taxon>Pelobates</taxon>
    </lineage>
</organism>
<sequence length="115" mass="13329">MRAKMSEFLDTIQATKAADTNPDGGAKERYPGYWNPYLTFGNNLVDKLSEMDNMLETHKLKITDMEDRSRRNNLRFQGMPETITNAELNDYLQDLFLQKYTRTNCSQIEHNASEG</sequence>
<reference evidence="2" key="1">
    <citation type="submission" date="2022-03" db="EMBL/GenBank/DDBJ databases">
        <authorList>
            <person name="Alioto T."/>
            <person name="Alioto T."/>
            <person name="Gomez Garrido J."/>
        </authorList>
    </citation>
    <scope>NUCLEOTIDE SEQUENCE</scope>
</reference>
<accession>A0AAD1R6E2</accession>
<protein>
    <submittedName>
        <fullName evidence="2">Uncharacterized protein</fullName>
    </submittedName>
</protein>
<evidence type="ECO:0000313" key="1">
    <source>
        <dbReference type="EMBL" id="CAH2224835.1"/>
    </source>
</evidence>
<dbReference type="EMBL" id="OW240912">
    <property type="protein sequence ID" value="CAH2224835.1"/>
    <property type="molecule type" value="Genomic_DNA"/>
</dbReference>